<feature type="region of interest" description="Disordered" evidence="1">
    <location>
        <begin position="172"/>
        <end position="275"/>
    </location>
</feature>
<dbReference type="InterPro" id="IPR012870">
    <property type="entry name" value="DUF1666"/>
</dbReference>
<reference evidence="3" key="1">
    <citation type="submission" date="2020-05" db="EMBL/GenBank/DDBJ databases">
        <title>WGS assembly of Panicum virgatum.</title>
        <authorList>
            <person name="Lovell J.T."/>
            <person name="Jenkins J."/>
            <person name="Shu S."/>
            <person name="Juenger T.E."/>
            <person name="Schmutz J."/>
        </authorList>
    </citation>
    <scope>NUCLEOTIDE SEQUENCE</scope>
    <source>
        <strain evidence="3">AP13</strain>
    </source>
</reference>
<feature type="compositionally biased region" description="Low complexity" evidence="1">
    <location>
        <begin position="595"/>
        <end position="605"/>
    </location>
</feature>
<evidence type="ECO:0000313" key="3">
    <source>
        <dbReference type="EMBL" id="KAG2587208.1"/>
    </source>
</evidence>
<keyword evidence="2" id="KW-1133">Transmembrane helix</keyword>
<feature type="compositionally biased region" description="Basic and acidic residues" evidence="1">
    <location>
        <begin position="188"/>
        <end position="209"/>
    </location>
</feature>
<feature type="compositionally biased region" description="Low complexity" evidence="1">
    <location>
        <begin position="332"/>
        <end position="350"/>
    </location>
</feature>
<dbReference type="Proteomes" id="UP000823388">
    <property type="component" value="Chromosome 5N"/>
</dbReference>
<keyword evidence="4" id="KW-1185">Reference proteome</keyword>
<name>A0A8T0RQT6_PANVG</name>
<keyword evidence="2" id="KW-0812">Transmembrane</keyword>
<gene>
    <name evidence="3" type="ORF">PVAP13_5NG125700</name>
</gene>
<feature type="compositionally biased region" description="Basic and acidic residues" evidence="1">
    <location>
        <begin position="240"/>
        <end position="272"/>
    </location>
</feature>
<accession>A0A8T0RQT6</accession>
<feature type="transmembrane region" description="Helical" evidence="2">
    <location>
        <begin position="54"/>
        <end position="76"/>
    </location>
</feature>
<feature type="compositionally biased region" description="Basic and acidic residues" evidence="1">
    <location>
        <begin position="583"/>
        <end position="594"/>
    </location>
</feature>
<evidence type="ECO:0000256" key="1">
    <source>
        <dbReference type="SAM" id="MobiDB-lite"/>
    </source>
</evidence>
<evidence type="ECO:0000256" key="2">
    <source>
        <dbReference type="SAM" id="Phobius"/>
    </source>
</evidence>
<organism evidence="3 4">
    <name type="scientific">Panicum virgatum</name>
    <name type="common">Blackwell switchgrass</name>
    <dbReference type="NCBI Taxonomy" id="38727"/>
    <lineage>
        <taxon>Eukaryota</taxon>
        <taxon>Viridiplantae</taxon>
        <taxon>Streptophyta</taxon>
        <taxon>Embryophyta</taxon>
        <taxon>Tracheophyta</taxon>
        <taxon>Spermatophyta</taxon>
        <taxon>Magnoliopsida</taxon>
        <taxon>Liliopsida</taxon>
        <taxon>Poales</taxon>
        <taxon>Poaceae</taxon>
        <taxon>PACMAD clade</taxon>
        <taxon>Panicoideae</taxon>
        <taxon>Panicodae</taxon>
        <taxon>Paniceae</taxon>
        <taxon>Panicinae</taxon>
        <taxon>Panicum</taxon>
        <taxon>Panicum sect. Hiantes</taxon>
    </lineage>
</organism>
<protein>
    <submittedName>
        <fullName evidence="3">Uncharacterized protein</fullName>
    </submittedName>
</protein>
<sequence length="699" mass="75897">MRNASGGFWCSTVAVLQQVLAPQAAPHGLAGLQLMQRLGGGAAASPGGAMPPPLLFRALASLNLLLLFGYLLLVLLAKLFARLQLRATAEDRACRSGWYHGCDDHRADAVVAEDAAAAAAADVVEGQRAADTLFWFDEAVFEDTALLLGDEGKDHLYATAAARCLQQAEESTFPVEESAAPRISPGNQDHRVGAEAAEPKKQVQEEEAKGVAVDVPAVVPEQRNDVPPVTSPEKNVSIQGKKESSSRGEDARRDTGDDDGRGERANEEDHAAKSVSGGLHDVKLFVNSRAVADTRKVLLDGVAAGGGGGGGAAQLQDDKADRNADSSRFGASTLASESTSKSSVEWQSSTVTKDSETEYPFSSSSRRSSARWESYTLFRKYDEDMVYFHRVGAQKLTETESFRSIKYQPRSMSERIVQKLTPKPSAPIGLRDPYPDLERAYVAQVCLTWEALNWSYTSFRRHNGGDGNIAARCCPARVAQEFQQFQVLLHRFIENEPYEYGRRPEVYARTKNSTPKLLLVPEFRDEEDEKDDLISAVQFLLILEESIRTFMTFLRADKRSHYEMFREMVKRRSSGVVQYSGHHPQENQQEKEEPAQGPDAAAAVPEADEAAGGGGAVDPAGPDRPQGGGARAAHAGGHRPAAALVRGEDEQGARRSGGPDAARPVTSLLPCTLTGARWLLLLGKSSSSSFPFRFCIFFS</sequence>
<feature type="compositionally biased region" description="Basic and acidic residues" evidence="1">
    <location>
        <begin position="316"/>
        <end position="325"/>
    </location>
</feature>
<dbReference type="EMBL" id="CM029046">
    <property type="protein sequence ID" value="KAG2587208.1"/>
    <property type="molecule type" value="Genomic_DNA"/>
</dbReference>
<comment type="caution">
    <text evidence="3">The sequence shown here is derived from an EMBL/GenBank/DDBJ whole genome shotgun (WGS) entry which is preliminary data.</text>
</comment>
<proteinExistence type="predicted"/>
<feature type="region of interest" description="Disordered" evidence="1">
    <location>
        <begin position="575"/>
        <end position="666"/>
    </location>
</feature>
<feature type="region of interest" description="Disordered" evidence="1">
    <location>
        <begin position="305"/>
        <end position="363"/>
    </location>
</feature>
<dbReference type="Pfam" id="PF07891">
    <property type="entry name" value="DUF1666"/>
    <property type="match status" value="1"/>
</dbReference>
<dbReference type="PANTHER" id="PTHR46702">
    <property type="entry name" value="DNA LIGASE (DUF1666)-RELATED"/>
    <property type="match status" value="1"/>
</dbReference>
<dbReference type="PANTHER" id="PTHR46702:SF2">
    <property type="entry name" value="DNA LIGASE (DUF1666)"/>
    <property type="match status" value="1"/>
</dbReference>
<evidence type="ECO:0000313" key="4">
    <source>
        <dbReference type="Proteomes" id="UP000823388"/>
    </source>
</evidence>
<dbReference type="AlphaFoldDB" id="A0A8T0RQT6"/>
<keyword evidence="2" id="KW-0472">Membrane</keyword>
<feature type="compositionally biased region" description="Low complexity" evidence="1">
    <location>
        <begin position="631"/>
        <end position="643"/>
    </location>
</feature>